<evidence type="ECO:0000313" key="2">
    <source>
        <dbReference type="Proteomes" id="UP000000268"/>
    </source>
</evidence>
<accession>A8ZND9</accession>
<dbReference type="KEGG" id="amr:AM1_D0028"/>
<reference evidence="1 2" key="1">
    <citation type="journal article" date="2008" name="Proc. Natl. Acad. Sci. U.S.A.">
        <title>Niche adaptation and genome expansion in the chlorophyll d-producing cyanobacterium Acaryochloris marina.</title>
        <authorList>
            <person name="Swingley W.D."/>
            <person name="Chen M."/>
            <person name="Cheung P.C."/>
            <person name="Conrad A.L."/>
            <person name="Dejesa L.C."/>
            <person name="Hao J."/>
            <person name="Honchak B.M."/>
            <person name="Karbach L.E."/>
            <person name="Kurdoglu A."/>
            <person name="Lahiri S."/>
            <person name="Mastrian S.D."/>
            <person name="Miyashita H."/>
            <person name="Page L."/>
            <person name="Ramakrishna P."/>
            <person name="Satoh S."/>
            <person name="Sattley W.M."/>
            <person name="Shimada Y."/>
            <person name="Taylor H.L."/>
            <person name="Tomo T."/>
            <person name="Tsuchiya T."/>
            <person name="Wang Z.T."/>
            <person name="Raymond J."/>
            <person name="Mimuro M."/>
            <person name="Blankenship R.E."/>
            <person name="Touchman J.W."/>
        </authorList>
    </citation>
    <scope>NUCLEOTIDE SEQUENCE [LARGE SCALE GENOMIC DNA]</scope>
    <source>
        <strain evidence="2">MBIC 11017</strain>
        <plasmid evidence="2">Plasmid pREB4</plasmid>
    </source>
</reference>
<proteinExistence type="predicted"/>
<dbReference type="EMBL" id="CP000841">
    <property type="protein sequence ID" value="ABW32525.1"/>
    <property type="molecule type" value="Genomic_DNA"/>
</dbReference>
<keyword evidence="1" id="KW-0614">Plasmid</keyword>
<dbReference type="Proteomes" id="UP000000268">
    <property type="component" value="Plasmid pREB4"/>
</dbReference>
<name>A8ZND9_ACAM1</name>
<sequence length="51" mass="5598">MADQQGIHVDPQPSSGSTYTDFLNTLHLLGVSVCFDASKSKFNLLELSDNR</sequence>
<dbReference type="HOGENOM" id="CLU_3094374_0_0_3"/>
<dbReference type="AlphaFoldDB" id="A8ZND9"/>
<gene>
    <name evidence="1" type="ordered locus">AM1_D0028</name>
</gene>
<organism evidence="1 2">
    <name type="scientific">Acaryochloris marina (strain MBIC 11017)</name>
    <dbReference type="NCBI Taxonomy" id="329726"/>
    <lineage>
        <taxon>Bacteria</taxon>
        <taxon>Bacillati</taxon>
        <taxon>Cyanobacteriota</taxon>
        <taxon>Cyanophyceae</taxon>
        <taxon>Acaryochloridales</taxon>
        <taxon>Acaryochloridaceae</taxon>
        <taxon>Acaryochloris</taxon>
    </lineage>
</organism>
<geneLocation type="plasmid" evidence="1 2">
    <name>pREB4</name>
</geneLocation>
<evidence type="ECO:0000313" key="1">
    <source>
        <dbReference type="EMBL" id="ABW32525.1"/>
    </source>
</evidence>
<protein>
    <submittedName>
        <fullName evidence="1">Uncharacterized protein</fullName>
    </submittedName>
</protein>
<keyword evidence="2" id="KW-1185">Reference proteome</keyword>